<evidence type="ECO:0000313" key="3">
    <source>
        <dbReference type="Proteomes" id="UP000626109"/>
    </source>
</evidence>
<dbReference type="InterPro" id="IPR043928">
    <property type="entry name" value="DNVP"/>
</dbReference>
<organism evidence="2 3">
    <name type="scientific">Polarella glacialis</name>
    <name type="common">Dinoflagellate</name>
    <dbReference type="NCBI Taxonomy" id="89957"/>
    <lineage>
        <taxon>Eukaryota</taxon>
        <taxon>Sar</taxon>
        <taxon>Alveolata</taxon>
        <taxon>Dinophyceae</taxon>
        <taxon>Suessiales</taxon>
        <taxon>Suessiaceae</taxon>
        <taxon>Polarella</taxon>
    </lineage>
</organism>
<dbReference type="GO" id="GO:0003677">
    <property type="term" value="F:DNA binding"/>
    <property type="evidence" value="ECO:0007669"/>
    <property type="project" value="InterPro"/>
</dbReference>
<sequence length="868" mass="94579">MCTLLGASSGLHGLTLMGCRGVSSRCMDRAFLASLHSIRWKSTTKNKSKREDTAKNLQQGSSVACQQGKLALLIDGGHVAPSSFKPLLGALAPYGHISLARMYLSDYRAQLWQHQLQSHGIEPVTVARHAGGLKDPIDHALTVDAMELALQPEKDRVSTIVIATSDLDFSILFRKLKSLGLQAVAAVNVRGCTPRMEQTLQQTGAVLVKYSSGSPGKTRRVVIDIIEQSMKVLPIPASDDDVCDISAESTSVRDFLYEYGYASSSSQMTAAPILPAIAKWDIVFIEPMGSSGGSSSAQGASTNQSMLIRGGGPFFCKVSSDLVQTVLQRMQYFEHDCLHQAVILFCEMNHKKLLGRGIVEDMSAAEKTQRLHDIFAAQGVSQKWKIPYSDAEVRQHLFNAKYLYTVDASRSEVHVAMQKFLQRAGCTDRGPASYMQAELELQAKLESERKASGSELTLEKELQAELKRFELQATADRTETKTSYGSAIMNHTSKPSANMALPMKTMKAAMKAKAMKKVMKKAMKKVMKKVMKKKVMKKSTVAKGKRAKSSVFRGTKVKTGGGLTKDKLTKNRVGKVVSKASSAAAKKKYAKNLGGWTKAVQAARKALGIKGFAAIGGKSAQGKALYAKAQVEAAIHDAGIRGLRMKDSSRQDARPVGAGEGVGFAAVFAGVCAEFACRGFSAVYGFGNTRAAFEGRVSALAELCSAAEMSDFEVAHRLHRLNPNAFAISDREIAEVCRRLPALKEQRLFLGSLTSGLEHGKRAGSTTAVRPERIEGNEDPWGLPGVKESRREALDWWRWQGFASAVPSRILASSLLDHLVQHQLHPDPWVAEMLPRVLDRLFGVQISCEMFMNRLGSLLNCQNCSNLD</sequence>
<comment type="caution">
    <text evidence="2">The sequence shown here is derived from an EMBL/GenBank/DDBJ whole genome shotgun (WGS) entry which is preliminary data.</text>
</comment>
<evidence type="ECO:0000259" key="1">
    <source>
        <dbReference type="Pfam" id="PF01936"/>
    </source>
</evidence>
<dbReference type="Proteomes" id="UP000626109">
    <property type="component" value="Unassembled WGS sequence"/>
</dbReference>
<name>A0A813IBN1_POLGL</name>
<dbReference type="Pfam" id="PF19060">
    <property type="entry name" value="DVNP"/>
    <property type="match status" value="1"/>
</dbReference>
<proteinExistence type="predicted"/>
<dbReference type="PANTHER" id="PTHR35811:SF1">
    <property type="entry name" value="HTH OST-TYPE DOMAIN-CONTAINING PROTEIN"/>
    <property type="match status" value="1"/>
</dbReference>
<dbReference type="Gene3D" id="3.40.50.1010">
    <property type="entry name" value="5'-nuclease"/>
    <property type="match status" value="1"/>
</dbReference>
<evidence type="ECO:0000313" key="2">
    <source>
        <dbReference type="EMBL" id="CAE8649986.1"/>
    </source>
</evidence>
<reference evidence="2" key="1">
    <citation type="submission" date="2021-02" db="EMBL/GenBank/DDBJ databases">
        <authorList>
            <person name="Dougan E. K."/>
            <person name="Rhodes N."/>
            <person name="Thang M."/>
            <person name="Chan C."/>
        </authorList>
    </citation>
    <scope>NUCLEOTIDE SEQUENCE</scope>
</reference>
<accession>A0A813IBN1</accession>
<dbReference type="InterPro" id="IPR021139">
    <property type="entry name" value="NYN"/>
</dbReference>
<dbReference type="CDD" id="cd11297">
    <property type="entry name" value="PIN_LabA-like_N_1"/>
    <property type="match status" value="1"/>
</dbReference>
<dbReference type="GO" id="GO:0004540">
    <property type="term" value="F:RNA nuclease activity"/>
    <property type="evidence" value="ECO:0007669"/>
    <property type="project" value="InterPro"/>
</dbReference>
<feature type="domain" description="NYN" evidence="1">
    <location>
        <begin position="69"/>
        <end position="184"/>
    </location>
</feature>
<dbReference type="PANTHER" id="PTHR35811">
    <property type="entry name" value="SLR1870 PROTEIN"/>
    <property type="match status" value="1"/>
</dbReference>
<gene>
    <name evidence="2" type="ORF">PGLA2088_LOCUS7900</name>
</gene>
<dbReference type="Pfam" id="PF01936">
    <property type="entry name" value="NYN"/>
    <property type="match status" value="1"/>
</dbReference>
<dbReference type="AlphaFoldDB" id="A0A813IBN1"/>
<dbReference type="GO" id="GO:0051276">
    <property type="term" value="P:chromosome organization"/>
    <property type="evidence" value="ECO:0007669"/>
    <property type="project" value="InterPro"/>
</dbReference>
<dbReference type="EMBL" id="CAJNNW010008396">
    <property type="protein sequence ID" value="CAE8649986.1"/>
    <property type="molecule type" value="Genomic_DNA"/>
</dbReference>
<protein>
    <recommendedName>
        <fullName evidence="1">NYN domain-containing protein</fullName>
    </recommendedName>
</protein>